<name>A0AAD2FP85_9STRA</name>
<keyword evidence="2" id="KW-1185">Reference proteome</keyword>
<sequence>MAPTPKGTAKHCSGVSMKVRQWILTWCHSWTIADGRRAWKTNHWKWIWRTMLASGVRWGNTKVQSHTACIMAISKGEWHPTCSPAATRSFAPSFLPQDLSQPSGATCLIEKKPGEIRVDLMCMIQMMNLELQANNRR</sequence>
<reference evidence="1" key="1">
    <citation type="submission" date="2023-08" db="EMBL/GenBank/DDBJ databases">
        <authorList>
            <person name="Audoor S."/>
            <person name="Bilcke G."/>
        </authorList>
    </citation>
    <scope>NUCLEOTIDE SEQUENCE</scope>
</reference>
<accession>A0AAD2FP85</accession>
<comment type="caution">
    <text evidence="1">The sequence shown here is derived from an EMBL/GenBank/DDBJ whole genome shotgun (WGS) entry which is preliminary data.</text>
</comment>
<organism evidence="1 2">
    <name type="scientific">Cylindrotheca closterium</name>
    <dbReference type="NCBI Taxonomy" id="2856"/>
    <lineage>
        <taxon>Eukaryota</taxon>
        <taxon>Sar</taxon>
        <taxon>Stramenopiles</taxon>
        <taxon>Ochrophyta</taxon>
        <taxon>Bacillariophyta</taxon>
        <taxon>Bacillariophyceae</taxon>
        <taxon>Bacillariophycidae</taxon>
        <taxon>Bacillariales</taxon>
        <taxon>Bacillariaceae</taxon>
        <taxon>Cylindrotheca</taxon>
    </lineage>
</organism>
<protein>
    <submittedName>
        <fullName evidence="1">Uncharacterized protein</fullName>
    </submittedName>
</protein>
<proteinExistence type="predicted"/>
<dbReference type="AlphaFoldDB" id="A0AAD2FP85"/>
<dbReference type="Proteomes" id="UP001295423">
    <property type="component" value="Unassembled WGS sequence"/>
</dbReference>
<evidence type="ECO:0000313" key="2">
    <source>
        <dbReference type="Proteomes" id="UP001295423"/>
    </source>
</evidence>
<dbReference type="EMBL" id="CAKOGP040001745">
    <property type="protein sequence ID" value="CAJ1948195.1"/>
    <property type="molecule type" value="Genomic_DNA"/>
</dbReference>
<gene>
    <name evidence="1" type="ORF">CYCCA115_LOCUS11502</name>
</gene>
<evidence type="ECO:0000313" key="1">
    <source>
        <dbReference type="EMBL" id="CAJ1948195.1"/>
    </source>
</evidence>